<keyword evidence="5" id="KW-0998">Cell outer membrane</keyword>
<evidence type="ECO:0000313" key="8">
    <source>
        <dbReference type="Proteomes" id="UP000220133"/>
    </source>
</evidence>
<dbReference type="AlphaFoldDB" id="A0A291QRI8"/>
<dbReference type="Proteomes" id="UP000220133">
    <property type="component" value="Chromosome"/>
</dbReference>
<protein>
    <submittedName>
        <fullName evidence="7">RagB/SusD family nutrient uptake outer membrane protein</fullName>
    </submittedName>
</protein>
<sequence>MKLNKFIIAAAVCASTAMSCTKLDEKLASTITKDEADSVITAPSLLLRAYNGLQLPYQDQSNFWALQEMTSDEAVAPTRGGDWDDNGAWRALKLHTWDADHVSIGNAFRNLLQLQFYATNVLEFNPTPQQAAEAKFLRALSMFSVLDGWNQVPFREPNANLLNPPNVLVGDEATNFIIGDLEAVLNDLPAEGPAYTASQNAARALLMKLYLNKGAISNRQAPTFDPADMEKVIQYADAIIGTGKYSLATNYFDNFAYNNNIISTENIFTQENGPGLSTARGGNAVFCHWAPTLHYAQVPSGWNGFATVGDFYDLYEATDTRLGGSYPGFTELTGTKVGYLIGQQYNKDGVALEDRKGNKLIFTKALELRESGNDLEVKGIRVVKYVPDMVTPNGSNSNSAENDYVFLRYADVLLMKAEALLRLNQAGALAIVNDIRVKRNASPLADVTLDDILDERGRELYWEGWRRQDLIRFGKFLQPWQLKPSDDPKALLFPIPNNDLAVNPNLNQNEGYAN</sequence>
<evidence type="ECO:0000256" key="5">
    <source>
        <dbReference type="ARBA" id="ARBA00023237"/>
    </source>
</evidence>
<dbReference type="InterPro" id="IPR012944">
    <property type="entry name" value="SusD_RagB_dom"/>
</dbReference>
<comment type="similarity">
    <text evidence="2">Belongs to the SusD family.</text>
</comment>
<dbReference type="EMBL" id="CP023777">
    <property type="protein sequence ID" value="ATL46502.1"/>
    <property type="molecule type" value="Genomic_DNA"/>
</dbReference>
<evidence type="ECO:0000256" key="2">
    <source>
        <dbReference type="ARBA" id="ARBA00006275"/>
    </source>
</evidence>
<evidence type="ECO:0000256" key="3">
    <source>
        <dbReference type="ARBA" id="ARBA00022729"/>
    </source>
</evidence>
<dbReference type="Gene3D" id="1.25.40.390">
    <property type="match status" value="1"/>
</dbReference>
<dbReference type="OrthoDB" id="9783641at2"/>
<dbReference type="RefSeq" id="WP_098192890.1">
    <property type="nucleotide sequence ID" value="NZ_CP023777.1"/>
</dbReference>
<dbReference type="GO" id="GO:0009279">
    <property type="term" value="C:cell outer membrane"/>
    <property type="evidence" value="ECO:0007669"/>
    <property type="project" value="UniProtKB-SubCell"/>
</dbReference>
<keyword evidence="8" id="KW-1185">Reference proteome</keyword>
<dbReference type="SUPFAM" id="SSF48452">
    <property type="entry name" value="TPR-like"/>
    <property type="match status" value="1"/>
</dbReference>
<dbReference type="PROSITE" id="PS51257">
    <property type="entry name" value="PROKAR_LIPOPROTEIN"/>
    <property type="match status" value="1"/>
</dbReference>
<feature type="domain" description="RagB/SusD" evidence="6">
    <location>
        <begin position="350"/>
        <end position="512"/>
    </location>
</feature>
<proteinExistence type="inferred from homology"/>
<keyword evidence="4" id="KW-0472">Membrane</keyword>
<dbReference type="KEGG" id="cbae:COR50_04550"/>
<keyword evidence="3" id="KW-0732">Signal</keyword>
<organism evidence="7 8">
    <name type="scientific">Chitinophaga caeni</name>
    <dbReference type="NCBI Taxonomy" id="2029983"/>
    <lineage>
        <taxon>Bacteria</taxon>
        <taxon>Pseudomonadati</taxon>
        <taxon>Bacteroidota</taxon>
        <taxon>Chitinophagia</taxon>
        <taxon>Chitinophagales</taxon>
        <taxon>Chitinophagaceae</taxon>
        <taxon>Chitinophaga</taxon>
    </lineage>
</organism>
<reference evidence="7 8" key="1">
    <citation type="submission" date="2017-10" db="EMBL/GenBank/DDBJ databases">
        <title>Paenichitinophaga pekingensis gen. nov., sp. nov., isolated from activated sludge.</title>
        <authorList>
            <person name="Jin D."/>
            <person name="Kong X."/>
            <person name="Deng Y."/>
            <person name="Bai Z."/>
        </authorList>
    </citation>
    <scope>NUCLEOTIDE SEQUENCE [LARGE SCALE GENOMIC DNA]</scope>
    <source>
        <strain evidence="7 8">13</strain>
    </source>
</reference>
<accession>A0A291QRI8</accession>
<comment type="subcellular location">
    <subcellularLocation>
        <location evidence="1">Cell outer membrane</location>
    </subcellularLocation>
</comment>
<evidence type="ECO:0000256" key="4">
    <source>
        <dbReference type="ARBA" id="ARBA00023136"/>
    </source>
</evidence>
<dbReference type="InterPro" id="IPR011990">
    <property type="entry name" value="TPR-like_helical_dom_sf"/>
</dbReference>
<gene>
    <name evidence="7" type="ORF">COR50_04550</name>
</gene>
<evidence type="ECO:0000259" key="6">
    <source>
        <dbReference type="Pfam" id="PF07980"/>
    </source>
</evidence>
<evidence type="ECO:0000313" key="7">
    <source>
        <dbReference type="EMBL" id="ATL46502.1"/>
    </source>
</evidence>
<name>A0A291QRI8_9BACT</name>
<evidence type="ECO:0000256" key="1">
    <source>
        <dbReference type="ARBA" id="ARBA00004442"/>
    </source>
</evidence>
<dbReference type="Pfam" id="PF07980">
    <property type="entry name" value="SusD_RagB"/>
    <property type="match status" value="1"/>
</dbReference>